<evidence type="ECO:0000313" key="12">
    <source>
        <dbReference type="Proteomes" id="UP001165085"/>
    </source>
</evidence>
<keyword evidence="5" id="KW-0067">ATP-binding</keyword>
<name>A0A9W7BCW5_9STRA</name>
<dbReference type="PANTHER" id="PTHR24221">
    <property type="entry name" value="ATP-BINDING CASSETTE SUB-FAMILY B"/>
    <property type="match status" value="1"/>
</dbReference>
<keyword evidence="7 8" id="KW-0472">Membrane</keyword>
<keyword evidence="4" id="KW-0547">Nucleotide-binding</keyword>
<dbReference type="SUPFAM" id="SSF52540">
    <property type="entry name" value="P-loop containing nucleoside triphosphate hydrolases"/>
    <property type="match status" value="1"/>
</dbReference>
<organism evidence="11 12">
    <name type="scientific">Triparma strigata</name>
    <dbReference type="NCBI Taxonomy" id="1606541"/>
    <lineage>
        <taxon>Eukaryota</taxon>
        <taxon>Sar</taxon>
        <taxon>Stramenopiles</taxon>
        <taxon>Ochrophyta</taxon>
        <taxon>Bolidophyceae</taxon>
        <taxon>Parmales</taxon>
        <taxon>Triparmaceae</taxon>
        <taxon>Triparma</taxon>
    </lineage>
</organism>
<evidence type="ECO:0000256" key="7">
    <source>
        <dbReference type="ARBA" id="ARBA00023136"/>
    </source>
</evidence>
<dbReference type="GO" id="GO:0016020">
    <property type="term" value="C:membrane"/>
    <property type="evidence" value="ECO:0007669"/>
    <property type="project" value="UniProtKB-SubCell"/>
</dbReference>
<feature type="transmembrane region" description="Helical" evidence="8">
    <location>
        <begin position="202"/>
        <end position="225"/>
    </location>
</feature>
<comment type="subcellular location">
    <subcellularLocation>
        <location evidence="1">Membrane</location>
        <topology evidence="1">Multi-pass membrane protein</topology>
    </subcellularLocation>
</comment>
<dbReference type="InterPro" id="IPR039421">
    <property type="entry name" value="Type_1_exporter"/>
</dbReference>
<evidence type="ECO:0000259" key="10">
    <source>
        <dbReference type="PROSITE" id="PS50929"/>
    </source>
</evidence>
<dbReference type="Pfam" id="PF00664">
    <property type="entry name" value="ABC_membrane"/>
    <property type="match status" value="1"/>
</dbReference>
<dbReference type="Gene3D" id="1.20.1560.10">
    <property type="entry name" value="ABC transporter type 1, transmembrane domain"/>
    <property type="match status" value="1"/>
</dbReference>
<dbReference type="Pfam" id="PF00005">
    <property type="entry name" value="ABC_tran"/>
    <property type="match status" value="1"/>
</dbReference>
<dbReference type="SMART" id="SM00382">
    <property type="entry name" value="AAA"/>
    <property type="match status" value="1"/>
</dbReference>
<proteinExistence type="predicted"/>
<dbReference type="SUPFAM" id="SSF90123">
    <property type="entry name" value="ABC transporter transmembrane region"/>
    <property type="match status" value="1"/>
</dbReference>
<dbReference type="CDD" id="cd18560">
    <property type="entry name" value="ABC_6TM_ATM1_ABCB7_HMT1_ABCB6"/>
    <property type="match status" value="1"/>
</dbReference>
<keyword evidence="6 8" id="KW-1133">Transmembrane helix</keyword>
<dbReference type="GO" id="GO:0005524">
    <property type="term" value="F:ATP binding"/>
    <property type="evidence" value="ECO:0007669"/>
    <property type="project" value="UniProtKB-KW"/>
</dbReference>
<evidence type="ECO:0000256" key="4">
    <source>
        <dbReference type="ARBA" id="ARBA00022741"/>
    </source>
</evidence>
<dbReference type="InterPro" id="IPR027417">
    <property type="entry name" value="P-loop_NTPase"/>
</dbReference>
<protein>
    <submittedName>
        <fullName evidence="11">Uncharacterized protein</fullName>
    </submittedName>
</protein>
<feature type="transmembrane region" description="Helical" evidence="8">
    <location>
        <begin position="96"/>
        <end position="116"/>
    </location>
</feature>
<evidence type="ECO:0000259" key="9">
    <source>
        <dbReference type="PROSITE" id="PS50893"/>
    </source>
</evidence>
<dbReference type="PROSITE" id="PS50929">
    <property type="entry name" value="ABC_TM1F"/>
    <property type="match status" value="1"/>
</dbReference>
<dbReference type="GO" id="GO:0016887">
    <property type="term" value="F:ATP hydrolysis activity"/>
    <property type="evidence" value="ECO:0007669"/>
    <property type="project" value="InterPro"/>
</dbReference>
<keyword evidence="12" id="KW-1185">Reference proteome</keyword>
<dbReference type="PROSITE" id="PS50893">
    <property type="entry name" value="ABC_TRANSPORTER_2"/>
    <property type="match status" value="1"/>
</dbReference>
<dbReference type="AlphaFoldDB" id="A0A9W7BCW5"/>
<feature type="transmembrane region" description="Helical" evidence="8">
    <location>
        <begin position="173"/>
        <end position="196"/>
    </location>
</feature>
<sequence>MKVTCRYSFQVQEEEEEMDEVGRERLEKKRKKELTLISILRLLRPYFWPSKTSSSASLNRLRSVLTWVFVLLSKASSILAPIYIGRASSALINEDYSSAIINGIIYVSLTLFSKIFKECQSLIYLRVKQAAFVQLSRQTFSHLHLLSLDWHLRKKLGDVLRSMDRGIQGCDTLMNYGFLYLIPALFECVSVCVVFGFKFKYWPLSICIFYFIYIYIISTILMTLWRKKFRKSLNKNDNDYHEKITDSLVNFETVKYFTAEAWEEKRFGDSVAKYQNQSVNVQASLSALNITQQVLMQACMGLALALSVVSTRDRMECESIADEEGLSKQECDGMEAGDFVSVTIYILQLFTPLNFLGTVYNALVMAFVDLGNLSELLAEDADVVDRIDAVDIPSSDEYLKGRHEKDVIEFRDVKFRYPTQPVTKGLKGFNLKMKRGTVTAIVGPTGAGKTTISRLLLRFYDATAGSIFINGVDIKSSTQKSLRGLIGVVPQDTPMFNDTIRYNIAYGKRDATLQELEAAARSAKILDFINSQDLGWDTMVGERGLKLSGGEKQRVAIARCLLKDPDVCVLDEATSALDTITESSVQEALNGLSQNGRRTTLVIAHRLGTIKKADQICVLGDGVVDELGTHEELMKIEGGKYKELWNMQLKSTKGEE</sequence>
<evidence type="ECO:0000256" key="8">
    <source>
        <dbReference type="SAM" id="Phobius"/>
    </source>
</evidence>
<accession>A0A9W7BCW5</accession>
<feature type="domain" description="ABC transporter" evidence="9">
    <location>
        <begin position="408"/>
        <end position="646"/>
    </location>
</feature>
<evidence type="ECO:0000313" key="11">
    <source>
        <dbReference type="EMBL" id="GMH83845.1"/>
    </source>
</evidence>
<dbReference type="OrthoDB" id="6500128at2759"/>
<dbReference type="GO" id="GO:0005737">
    <property type="term" value="C:cytoplasm"/>
    <property type="evidence" value="ECO:0007669"/>
    <property type="project" value="UniProtKB-ARBA"/>
</dbReference>
<feature type="transmembrane region" description="Helical" evidence="8">
    <location>
        <begin position="64"/>
        <end position="84"/>
    </location>
</feature>
<dbReference type="InterPro" id="IPR003593">
    <property type="entry name" value="AAA+_ATPase"/>
</dbReference>
<keyword evidence="2" id="KW-0813">Transport</keyword>
<dbReference type="PANTHER" id="PTHR24221:SF503">
    <property type="entry name" value="MITOCHONDRIAL POTASSIUM CHANNEL ATP-BINDING SUBUNIT"/>
    <property type="match status" value="1"/>
</dbReference>
<dbReference type="FunFam" id="3.40.50.300:FF:000604">
    <property type="entry name" value="ABC transporter B family member 28"/>
    <property type="match status" value="1"/>
</dbReference>
<dbReference type="InterPro" id="IPR003439">
    <property type="entry name" value="ABC_transporter-like_ATP-bd"/>
</dbReference>
<dbReference type="EMBL" id="BRXY01000286">
    <property type="protein sequence ID" value="GMH83845.1"/>
    <property type="molecule type" value="Genomic_DNA"/>
</dbReference>
<reference evidence="12" key="1">
    <citation type="journal article" date="2023" name="Commun. Biol.">
        <title>Genome analysis of Parmales, the sister group of diatoms, reveals the evolutionary specialization of diatoms from phago-mixotrophs to photoautotrophs.</title>
        <authorList>
            <person name="Ban H."/>
            <person name="Sato S."/>
            <person name="Yoshikawa S."/>
            <person name="Yamada K."/>
            <person name="Nakamura Y."/>
            <person name="Ichinomiya M."/>
            <person name="Sato N."/>
            <person name="Blanc-Mathieu R."/>
            <person name="Endo H."/>
            <person name="Kuwata A."/>
            <person name="Ogata H."/>
        </authorList>
    </citation>
    <scope>NUCLEOTIDE SEQUENCE [LARGE SCALE GENOMIC DNA]</scope>
    <source>
        <strain evidence="12">NIES 3701</strain>
    </source>
</reference>
<evidence type="ECO:0000256" key="2">
    <source>
        <dbReference type="ARBA" id="ARBA00022448"/>
    </source>
</evidence>
<dbReference type="GO" id="GO:0140359">
    <property type="term" value="F:ABC-type transporter activity"/>
    <property type="evidence" value="ECO:0007669"/>
    <property type="project" value="InterPro"/>
</dbReference>
<gene>
    <name evidence="11" type="ORF">TrST_g9393</name>
</gene>
<comment type="caution">
    <text evidence="11">The sequence shown here is derived from an EMBL/GenBank/DDBJ whole genome shotgun (WGS) entry which is preliminary data.</text>
</comment>
<evidence type="ECO:0000256" key="3">
    <source>
        <dbReference type="ARBA" id="ARBA00022692"/>
    </source>
</evidence>
<dbReference type="PROSITE" id="PS00211">
    <property type="entry name" value="ABC_TRANSPORTER_1"/>
    <property type="match status" value="1"/>
</dbReference>
<dbReference type="InterPro" id="IPR011527">
    <property type="entry name" value="ABC1_TM_dom"/>
</dbReference>
<evidence type="ECO:0000256" key="6">
    <source>
        <dbReference type="ARBA" id="ARBA00022989"/>
    </source>
</evidence>
<evidence type="ECO:0000256" key="5">
    <source>
        <dbReference type="ARBA" id="ARBA00022840"/>
    </source>
</evidence>
<evidence type="ECO:0000256" key="1">
    <source>
        <dbReference type="ARBA" id="ARBA00004141"/>
    </source>
</evidence>
<dbReference type="InterPro" id="IPR017871">
    <property type="entry name" value="ABC_transporter-like_CS"/>
</dbReference>
<keyword evidence="3 8" id="KW-0812">Transmembrane</keyword>
<dbReference type="InterPro" id="IPR036640">
    <property type="entry name" value="ABC1_TM_sf"/>
</dbReference>
<feature type="domain" description="ABC transmembrane type-1" evidence="10">
    <location>
        <begin position="68"/>
        <end position="365"/>
    </location>
</feature>
<dbReference type="Proteomes" id="UP001165085">
    <property type="component" value="Unassembled WGS sequence"/>
</dbReference>
<dbReference type="Gene3D" id="3.40.50.300">
    <property type="entry name" value="P-loop containing nucleotide triphosphate hydrolases"/>
    <property type="match status" value="1"/>
</dbReference>